<dbReference type="FunFam" id="3.40.50.300:FF:001329">
    <property type="entry name" value="Small GTP-binding protein, putative"/>
    <property type="match status" value="1"/>
</dbReference>
<dbReference type="PROSITE" id="PS51419">
    <property type="entry name" value="RAB"/>
    <property type="match status" value="1"/>
</dbReference>
<dbReference type="SMART" id="SM00173">
    <property type="entry name" value="RAS"/>
    <property type="match status" value="1"/>
</dbReference>
<dbReference type="PhylomeDB" id="A0A0G4FAI6"/>
<accession>A0A0G4FAI6</accession>
<organism evidence="4">
    <name type="scientific">Chromera velia CCMP2878</name>
    <dbReference type="NCBI Taxonomy" id="1169474"/>
    <lineage>
        <taxon>Eukaryota</taxon>
        <taxon>Sar</taxon>
        <taxon>Alveolata</taxon>
        <taxon>Colpodellida</taxon>
        <taxon>Chromeraceae</taxon>
        <taxon>Chromera</taxon>
    </lineage>
</organism>
<dbReference type="InterPro" id="IPR027417">
    <property type="entry name" value="P-loop_NTPase"/>
</dbReference>
<dbReference type="NCBIfam" id="TIGR00231">
    <property type="entry name" value="small_GTP"/>
    <property type="match status" value="1"/>
</dbReference>
<dbReference type="Gene3D" id="3.40.50.300">
    <property type="entry name" value="P-loop containing nucleotide triphosphate hydrolases"/>
    <property type="match status" value="1"/>
</dbReference>
<dbReference type="PANTHER" id="PTHR46093:SF18">
    <property type="entry name" value="FIBRONECTIN TYPE-III DOMAIN-CONTAINING PROTEIN"/>
    <property type="match status" value="1"/>
</dbReference>
<feature type="compositionally biased region" description="Low complexity" evidence="3">
    <location>
        <begin position="617"/>
        <end position="644"/>
    </location>
</feature>
<keyword evidence="1" id="KW-0880">Kelch repeat</keyword>
<gene>
    <name evidence="4" type="ORF">Cvel_15907</name>
</gene>
<dbReference type="InterPro" id="IPR001806">
    <property type="entry name" value="Small_GTPase"/>
</dbReference>
<dbReference type="VEuPathDB" id="CryptoDB:Cvel_15907"/>
<protein>
    <submittedName>
        <fullName evidence="4">Uncharacterized protein</fullName>
    </submittedName>
</protein>
<reference evidence="4" key="1">
    <citation type="submission" date="2014-11" db="EMBL/GenBank/DDBJ databases">
        <authorList>
            <person name="Otto D Thomas"/>
            <person name="Naeem Raeece"/>
        </authorList>
    </citation>
    <scope>NUCLEOTIDE SEQUENCE</scope>
</reference>
<dbReference type="GO" id="GO:0003924">
    <property type="term" value="F:GTPase activity"/>
    <property type="evidence" value="ECO:0007669"/>
    <property type="project" value="InterPro"/>
</dbReference>
<dbReference type="SMART" id="SM00176">
    <property type="entry name" value="RAN"/>
    <property type="match status" value="1"/>
</dbReference>
<feature type="compositionally biased region" description="Gly residues" evidence="3">
    <location>
        <begin position="583"/>
        <end position="609"/>
    </location>
</feature>
<dbReference type="SUPFAM" id="SSF117281">
    <property type="entry name" value="Kelch motif"/>
    <property type="match status" value="1"/>
</dbReference>
<dbReference type="PROSITE" id="PS51420">
    <property type="entry name" value="RHO"/>
    <property type="match status" value="1"/>
</dbReference>
<dbReference type="PANTHER" id="PTHR46093">
    <property type="entry name" value="ACYL-COA-BINDING DOMAIN-CONTAINING PROTEIN 5"/>
    <property type="match status" value="1"/>
</dbReference>
<proteinExistence type="predicted"/>
<dbReference type="AlphaFoldDB" id="A0A0G4FAI6"/>
<feature type="compositionally biased region" description="Basic and acidic residues" evidence="3">
    <location>
        <begin position="337"/>
        <end position="361"/>
    </location>
</feature>
<evidence type="ECO:0000313" key="4">
    <source>
        <dbReference type="EMBL" id="CEM09601.1"/>
    </source>
</evidence>
<name>A0A0G4FAI6_9ALVE</name>
<dbReference type="EMBL" id="CDMZ01000224">
    <property type="protein sequence ID" value="CEM09601.1"/>
    <property type="molecule type" value="Genomic_DNA"/>
</dbReference>
<feature type="region of interest" description="Disordered" evidence="3">
    <location>
        <begin position="569"/>
        <end position="677"/>
    </location>
</feature>
<dbReference type="SMART" id="SM00175">
    <property type="entry name" value="RAB"/>
    <property type="match status" value="1"/>
</dbReference>
<dbReference type="InterPro" id="IPR015915">
    <property type="entry name" value="Kelch-typ_b-propeller"/>
</dbReference>
<dbReference type="Gene3D" id="2.120.10.80">
    <property type="entry name" value="Kelch-type beta propeller"/>
    <property type="match status" value="2"/>
</dbReference>
<keyword evidence="2" id="KW-0677">Repeat</keyword>
<dbReference type="SUPFAM" id="SSF52540">
    <property type="entry name" value="P-loop containing nucleoside triphosphate hydrolases"/>
    <property type="match status" value="1"/>
</dbReference>
<dbReference type="InterPro" id="IPR005225">
    <property type="entry name" value="Small_GTP-bd"/>
</dbReference>
<feature type="region of interest" description="Disordered" evidence="3">
    <location>
        <begin position="337"/>
        <end position="370"/>
    </location>
</feature>
<dbReference type="PROSITE" id="PS51421">
    <property type="entry name" value="RAS"/>
    <property type="match status" value="1"/>
</dbReference>
<dbReference type="Pfam" id="PF24681">
    <property type="entry name" value="Kelch_KLHDC2_KLHL20_DRC7"/>
    <property type="match status" value="2"/>
</dbReference>
<sequence>MAEDADKQGVRNLVLSVCDLKQHGDAPAGRVAAQIATVGTRLYLHGGADERQAYADLNMLQIETTSWKEQTTGGFSKPSARFGHSLNVWRDDKLVLFGGMASDSSGDIALDDQLSASFPAPPVMGSRAKPWAHQGAPSAEVYVLHVSKLQWERCEIEEGEGPTARGFHSACVAKDKLIVHGGVTDSNYTEISDELWVLPLDLLDSSSSSWSKTEQKGTLPGAKYGHKCEFVSASNQVLMFGGPNRDNKLYALDCDTMEWSTPEISHTPPMGRLFHSLSLVGDRLFVFAGLTFLETSDLYILELSKKKWSRPLYEGTVNVRGHSAAVLHDKLLVFGGSKERSGSSSKDKDKEGGGREDRGDALGDEGGSSHSQRISKKLFFLTCLEIRDGAGDGDYKFKLVTVGDSGVGKSCLLTRFTQDYYADFHVATIGVDFKTVITMVKGKLVKLQLWDTAGQERFGVVTGNYYRNADGFVFVFDATNRESLENIEESWMKQVEEHHELGPTTIKILIGNKADLKGELQVTDAEARAFADKIGASYVSTSAKTAQGVDSAFLSAATKLVDIRRKAAQSKTAGAGGAASSVSGGGAAASGSSGSGGGAGGGQGGGRGIRLGEDSGAARPAAAAGGCGAANCGGQMQQLQQRVQGSGGAQRGQQGGRGGGAEEEESRGLTGGGGGRR</sequence>
<dbReference type="GO" id="GO:0005525">
    <property type="term" value="F:GTP binding"/>
    <property type="evidence" value="ECO:0007669"/>
    <property type="project" value="InterPro"/>
</dbReference>
<evidence type="ECO:0000256" key="2">
    <source>
        <dbReference type="ARBA" id="ARBA00022737"/>
    </source>
</evidence>
<dbReference type="PRINTS" id="PR00449">
    <property type="entry name" value="RASTRNSFRMNG"/>
</dbReference>
<evidence type="ECO:0000256" key="1">
    <source>
        <dbReference type="ARBA" id="ARBA00022441"/>
    </source>
</evidence>
<dbReference type="Pfam" id="PF00071">
    <property type="entry name" value="Ras"/>
    <property type="match status" value="1"/>
</dbReference>
<dbReference type="CDD" id="cd00154">
    <property type="entry name" value="Rab"/>
    <property type="match status" value="1"/>
</dbReference>
<evidence type="ECO:0000256" key="3">
    <source>
        <dbReference type="SAM" id="MobiDB-lite"/>
    </source>
</evidence>
<feature type="compositionally biased region" description="Gly residues" evidence="3">
    <location>
        <begin position="645"/>
        <end position="659"/>
    </location>
</feature>
<dbReference type="SMART" id="SM00174">
    <property type="entry name" value="RHO"/>
    <property type="match status" value="1"/>
</dbReference>